<reference evidence="1" key="1">
    <citation type="submission" date="2021-10" db="EMBL/GenBank/DDBJ databases">
        <authorList>
            <person name="Piombo E."/>
        </authorList>
    </citation>
    <scope>NUCLEOTIDE SEQUENCE</scope>
</reference>
<accession>A0A9N9Z1C1</accession>
<sequence>MNKCDLEDQLPALTSRRQKQNNYAFMLHELDKGDRPGAWGKTARFGALKPAIAFHIKHNT</sequence>
<evidence type="ECO:0000313" key="2">
    <source>
        <dbReference type="Proteomes" id="UP000775872"/>
    </source>
</evidence>
<proteinExistence type="predicted"/>
<dbReference type="EMBL" id="CABFOC020000021">
    <property type="protein sequence ID" value="CAH0047297.1"/>
    <property type="molecule type" value="Genomic_DNA"/>
</dbReference>
<protein>
    <submittedName>
        <fullName evidence="1">Uncharacterized protein</fullName>
    </submittedName>
</protein>
<gene>
    <name evidence="1" type="ORF">CSOL1703_00018153</name>
</gene>
<dbReference type="Proteomes" id="UP000775872">
    <property type="component" value="Unassembled WGS sequence"/>
</dbReference>
<organism evidence="1 2">
    <name type="scientific">Clonostachys solani</name>
    <dbReference type="NCBI Taxonomy" id="160281"/>
    <lineage>
        <taxon>Eukaryota</taxon>
        <taxon>Fungi</taxon>
        <taxon>Dikarya</taxon>
        <taxon>Ascomycota</taxon>
        <taxon>Pezizomycotina</taxon>
        <taxon>Sordariomycetes</taxon>
        <taxon>Hypocreomycetidae</taxon>
        <taxon>Hypocreales</taxon>
        <taxon>Bionectriaceae</taxon>
        <taxon>Clonostachys</taxon>
    </lineage>
</organism>
<keyword evidence="2" id="KW-1185">Reference proteome</keyword>
<comment type="caution">
    <text evidence="1">The sequence shown here is derived from an EMBL/GenBank/DDBJ whole genome shotgun (WGS) entry which is preliminary data.</text>
</comment>
<evidence type="ECO:0000313" key="1">
    <source>
        <dbReference type="EMBL" id="CAH0047297.1"/>
    </source>
</evidence>
<dbReference type="AlphaFoldDB" id="A0A9N9Z1C1"/>
<name>A0A9N9Z1C1_9HYPO</name>